<dbReference type="AlphaFoldDB" id="A0A2N9IGP0"/>
<sequence length="207" mass="23407">MSKSNAVHEVVRPGGYPPDEGMERMLMSLANNIVHDELVRPEGYPSDEGMEISTSTSPSSNHDRAFLGTHNDMSLLESGLLQTNIGNMDDNYYTFQDKLGKPIDPRLLSVMEYFRELFVRREEVFKKLFPAGLQDEILELLKKFGNVESQVKSDQMKVRTMQRSLSIDSPRTPFKKGEEVPLKLEYFKVRTVFADGGGQGQQGNQGK</sequence>
<gene>
    <name evidence="1" type="ORF">FSB_LOCUS51854</name>
</gene>
<evidence type="ECO:0000313" key="1">
    <source>
        <dbReference type="EMBL" id="SPD23972.1"/>
    </source>
</evidence>
<dbReference type="EMBL" id="OIVN01005779">
    <property type="protein sequence ID" value="SPD23972.1"/>
    <property type="molecule type" value="Genomic_DNA"/>
</dbReference>
<accession>A0A2N9IGP0</accession>
<protein>
    <submittedName>
        <fullName evidence="1">Uncharacterized protein</fullName>
    </submittedName>
</protein>
<dbReference type="PANTHER" id="PTHR37725">
    <property type="match status" value="1"/>
</dbReference>
<name>A0A2N9IGP0_FAGSY</name>
<proteinExistence type="predicted"/>
<dbReference type="PANTHER" id="PTHR37725:SF1">
    <property type="match status" value="1"/>
</dbReference>
<organism evidence="1">
    <name type="scientific">Fagus sylvatica</name>
    <name type="common">Beechnut</name>
    <dbReference type="NCBI Taxonomy" id="28930"/>
    <lineage>
        <taxon>Eukaryota</taxon>
        <taxon>Viridiplantae</taxon>
        <taxon>Streptophyta</taxon>
        <taxon>Embryophyta</taxon>
        <taxon>Tracheophyta</taxon>
        <taxon>Spermatophyta</taxon>
        <taxon>Magnoliopsida</taxon>
        <taxon>eudicotyledons</taxon>
        <taxon>Gunneridae</taxon>
        <taxon>Pentapetalae</taxon>
        <taxon>rosids</taxon>
        <taxon>fabids</taxon>
        <taxon>Fagales</taxon>
        <taxon>Fagaceae</taxon>
        <taxon>Fagus</taxon>
    </lineage>
</organism>
<reference evidence="1" key="1">
    <citation type="submission" date="2018-02" db="EMBL/GenBank/DDBJ databases">
        <authorList>
            <person name="Cohen D.B."/>
            <person name="Kent A.D."/>
        </authorList>
    </citation>
    <scope>NUCLEOTIDE SEQUENCE</scope>
</reference>